<reference evidence="4" key="1">
    <citation type="journal article" date="2019" name="Int. J. Syst. Evol. Microbiol.">
        <title>The Global Catalogue of Microorganisms (GCM) 10K type strain sequencing project: providing services to taxonomists for standard genome sequencing and annotation.</title>
        <authorList>
            <consortium name="The Broad Institute Genomics Platform"/>
            <consortium name="The Broad Institute Genome Sequencing Center for Infectious Disease"/>
            <person name="Wu L."/>
            <person name="Ma J."/>
        </authorList>
    </citation>
    <scope>NUCLEOTIDE SEQUENCE [LARGE SCALE GENOMIC DNA]</scope>
    <source>
        <strain evidence="4">CGMCC 1.8985</strain>
    </source>
</reference>
<dbReference type="Pfam" id="PF00144">
    <property type="entry name" value="Beta-lactamase"/>
    <property type="match status" value="1"/>
</dbReference>
<dbReference type="GO" id="GO:0016787">
    <property type="term" value="F:hydrolase activity"/>
    <property type="evidence" value="ECO:0007669"/>
    <property type="project" value="UniProtKB-KW"/>
</dbReference>
<dbReference type="InterPro" id="IPR012338">
    <property type="entry name" value="Beta-lactam/transpept-like"/>
</dbReference>
<evidence type="ECO:0000313" key="3">
    <source>
        <dbReference type="EMBL" id="GGK03726.1"/>
    </source>
</evidence>
<gene>
    <name evidence="3" type="ORF">GCM10011394_10880</name>
</gene>
<keyword evidence="4" id="KW-1185">Reference proteome</keyword>
<organism evidence="3 4">
    <name type="scientific">Luteimonas terricola</name>
    <dbReference type="NCBI Taxonomy" id="645597"/>
    <lineage>
        <taxon>Bacteria</taxon>
        <taxon>Pseudomonadati</taxon>
        <taxon>Pseudomonadota</taxon>
        <taxon>Gammaproteobacteria</taxon>
        <taxon>Lysobacterales</taxon>
        <taxon>Lysobacteraceae</taxon>
        <taxon>Luteimonas</taxon>
    </lineage>
</organism>
<dbReference type="Gene3D" id="3.40.710.10">
    <property type="entry name" value="DD-peptidase/beta-lactamase superfamily"/>
    <property type="match status" value="1"/>
</dbReference>
<sequence length="368" mass="38809">MLVVLSLSLSSMACGQSPDLRPRAVGDDAAGTGPTPAPAASAAFPEPPVPTIDALLEQADAIGPLKAVVVARDGVVIAERGYNGARTDSPTNIKSASKTVVSALVGIAIDKGLLEGTGQPIAALLREDLPPDPDPRLARVTIGHLLSMQAGLERTSGPYYGRWVTSAHWVRAALARPFVDEPGGAMLYSTGSTHLLSAILTRVSGRSTLALAREWLGPQDGFVITGWDRDPQGVYFGGNNMAMGTRSLLAFGELYRTGGVTGDGRRLLSREWIEASWQPRTQSRFTGDDYGYGWFLRTIAGEPVRYAWGYGGQMLYVVPSLGLTVAMTSDDSEASARSGHRDALHGLVAEIIASARQLSGPRAAVPGS</sequence>
<proteinExistence type="predicted"/>
<keyword evidence="3" id="KW-0378">Hydrolase</keyword>
<evidence type="ECO:0000259" key="2">
    <source>
        <dbReference type="Pfam" id="PF00144"/>
    </source>
</evidence>
<feature type="region of interest" description="Disordered" evidence="1">
    <location>
        <begin position="17"/>
        <end position="46"/>
    </location>
</feature>
<comment type="caution">
    <text evidence="3">The sequence shown here is derived from an EMBL/GenBank/DDBJ whole genome shotgun (WGS) entry which is preliminary data.</text>
</comment>
<evidence type="ECO:0000313" key="4">
    <source>
        <dbReference type="Proteomes" id="UP000599009"/>
    </source>
</evidence>
<dbReference type="Proteomes" id="UP000599009">
    <property type="component" value="Unassembled WGS sequence"/>
</dbReference>
<protein>
    <submittedName>
        <fullName evidence="3">6-aminohexanoate-dimer hydrolase</fullName>
    </submittedName>
</protein>
<evidence type="ECO:0000256" key="1">
    <source>
        <dbReference type="SAM" id="MobiDB-lite"/>
    </source>
</evidence>
<dbReference type="EMBL" id="BMME01000001">
    <property type="protein sequence ID" value="GGK03726.1"/>
    <property type="molecule type" value="Genomic_DNA"/>
</dbReference>
<feature type="domain" description="Beta-lactamase-related" evidence="2">
    <location>
        <begin position="67"/>
        <end position="336"/>
    </location>
</feature>
<dbReference type="PANTHER" id="PTHR43283">
    <property type="entry name" value="BETA-LACTAMASE-RELATED"/>
    <property type="match status" value="1"/>
</dbReference>
<dbReference type="SUPFAM" id="SSF56601">
    <property type="entry name" value="beta-lactamase/transpeptidase-like"/>
    <property type="match status" value="1"/>
</dbReference>
<accession>A0ABQ2EB41</accession>
<name>A0ABQ2EB41_9GAMM</name>
<feature type="compositionally biased region" description="Low complexity" evidence="1">
    <location>
        <begin position="29"/>
        <end position="44"/>
    </location>
</feature>
<dbReference type="InterPro" id="IPR050789">
    <property type="entry name" value="Diverse_Enzym_Activities"/>
</dbReference>
<dbReference type="InterPro" id="IPR001466">
    <property type="entry name" value="Beta-lactam-related"/>
</dbReference>
<dbReference type="PANTHER" id="PTHR43283:SF7">
    <property type="entry name" value="BETA-LACTAMASE-RELATED DOMAIN-CONTAINING PROTEIN"/>
    <property type="match status" value="1"/>
</dbReference>